<dbReference type="InterPro" id="IPR007300">
    <property type="entry name" value="CidB/LrgB"/>
</dbReference>
<dbReference type="OrthoDB" id="9811701at2"/>
<dbReference type="PANTHER" id="PTHR30249">
    <property type="entry name" value="PUTATIVE SEROTONIN TRANSPORTER"/>
    <property type="match status" value="1"/>
</dbReference>
<gene>
    <name evidence="6" type="ORF">EYW47_16410</name>
</gene>
<keyword evidence="2 5" id="KW-0812">Transmembrane</keyword>
<sequence length="239" mass="24492">MKSDITALATDLAHAPLWGLLATLVAYRIGLGANRLAKGSVLANPVLVAVSLLVALLLAAHIPYREYFAGAQFIHFLLGPATVALAVPMYRNLHHIRRTARALVPALVAGSLVSACGAALISRMCGAAPVVTASLIAHSATTPIAMSIAQHIGGDPSLTATFTLFTGIVGVLQIEVVMNLMRILDERAHGLAAGTAGHGLTTARMLSISETAGAFGGLAIGLNGVLTSLIAPLLAMLLT</sequence>
<dbReference type="PANTHER" id="PTHR30249:SF0">
    <property type="entry name" value="PLASTIDAL GLYCOLATE_GLYCERATE TRANSLOCATOR 1, CHLOROPLASTIC"/>
    <property type="match status" value="1"/>
</dbReference>
<dbReference type="Proteomes" id="UP000295722">
    <property type="component" value="Unassembled WGS sequence"/>
</dbReference>
<feature type="transmembrane region" description="Helical" evidence="5">
    <location>
        <begin position="41"/>
        <end position="62"/>
    </location>
</feature>
<dbReference type="RefSeq" id="WP_133195893.1">
    <property type="nucleotide sequence ID" value="NZ_JBHUCW010000011.1"/>
</dbReference>
<feature type="transmembrane region" description="Helical" evidence="5">
    <location>
        <begin position="214"/>
        <end position="238"/>
    </location>
</feature>
<organism evidence="6 7">
    <name type="scientific">Paraburkholderia silviterrae</name>
    <dbReference type="NCBI Taxonomy" id="2528715"/>
    <lineage>
        <taxon>Bacteria</taxon>
        <taxon>Pseudomonadati</taxon>
        <taxon>Pseudomonadota</taxon>
        <taxon>Betaproteobacteria</taxon>
        <taxon>Burkholderiales</taxon>
        <taxon>Burkholderiaceae</taxon>
        <taxon>Paraburkholderia</taxon>
    </lineage>
</organism>
<evidence type="ECO:0000313" key="6">
    <source>
        <dbReference type="EMBL" id="TDG22797.1"/>
    </source>
</evidence>
<reference evidence="6 7" key="1">
    <citation type="submission" date="2019-03" db="EMBL/GenBank/DDBJ databases">
        <title>Paraburkholderia sp. 4M-K11, isolated from subtropical forest soil.</title>
        <authorList>
            <person name="Gao Z.-H."/>
            <person name="Qiu L.-H."/>
        </authorList>
    </citation>
    <scope>NUCLEOTIDE SEQUENCE [LARGE SCALE GENOMIC DNA]</scope>
    <source>
        <strain evidence="6 7">4M-K11</strain>
    </source>
</reference>
<dbReference type="Pfam" id="PF04172">
    <property type="entry name" value="LrgB"/>
    <property type="match status" value="1"/>
</dbReference>
<keyword evidence="7" id="KW-1185">Reference proteome</keyword>
<evidence type="ECO:0000313" key="7">
    <source>
        <dbReference type="Proteomes" id="UP000295722"/>
    </source>
</evidence>
<accession>A0A4R5M9X3</accession>
<evidence type="ECO:0000256" key="1">
    <source>
        <dbReference type="ARBA" id="ARBA00004141"/>
    </source>
</evidence>
<evidence type="ECO:0000256" key="2">
    <source>
        <dbReference type="ARBA" id="ARBA00022692"/>
    </source>
</evidence>
<dbReference type="GO" id="GO:0016020">
    <property type="term" value="C:membrane"/>
    <property type="evidence" value="ECO:0007669"/>
    <property type="project" value="UniProtKB-SubCell"/>
</dbReference>
<dbReference type="AlphaFoldDB" id="A0A4R5M9X3"/>
<feature type="transmembrane region" description="Helical" evidence="5">
    <location>
        <begin position="12"/>
        <end position="29"/>
    </location>
</feature>
<keyword evidence="3 5" id="KW-1133">Transmembrane helix</keyword>
<comment type="subcellular location">
    <subcellularLocation>
        <location evidence="1">Membrane</location>
        <topology evidence="1">Multi-pass membrane protein</topology>
    </subcellularLocation>
</comment>
<keyword evidence="4 5" id="KW-0472">Membrane</keyword>
<comment type="caution">
    <text evidence="6">The sequence shown here is derived from an EMBL/GenBank/DDBJ whole genome shotgun (WGS) entry which is preliminary data.</text>
</comment>
<protein>
    <submittedName>
        <fullName evidence="6">LrgB family protein</fullName>
    </submittedName>
</protein>
<evidence type="ECO:0000256" key="5">
    <source>
        <dbReference type="SAM" id="Phobius"/>
    </source>
</evidence>
<feature type="transmembrane region" description="Helical" evidence="5">
    <location>
        <begin position="102"/>
        <end position="121"/>
    </location>
</feature>
<evidence type="ECO:0000256" key="3">
    <source>
        <dbReference type="ARBA" id="ARBA00022989"/>
    </source>
</evidence>
<dbReference type="EMBL" id="SMRP01000007">
    <property type="protein sequence ID" value="TDG22797.1"/>
    <property type="molecule type" value="Genomic_DNA"/>
</dbReference>
<feature type="transmembrane region" description="Helical" evidence="5">
    <location>
        <begin position="68"/>
        <end position="90"/>
    </location>
</feature>
<feature type="transmembrane region" description="Helical" evidence="5">
    <location>
        <begin position="158"/>
        <end position="181"/>
    </location>
</feature>
<evidence type="ECO:0000256" key="4">
    <source>
        <dbReference type="ARBA" id="ARBA00023136"/>
    </source>
</evidence>
<name>A0A4R5M9X3_9BURK</name>
<proteinExistence type="predicted"/>